<proteinExistence type="predicted"/>
<dbReference type="AlphaFoldDB" id="A0AAV3A196"/>
<feature type="region of interest" description="Disordered" evidence="1">
    <location>
        <begin position="1"/>
        <end position="49"/>
    </location>
</feature>
<gene>
    <name evidence="3" type="ORF">GDO54_002854</name>
</gene>
<dbReference type="Proteomes" id="UP001181693">
    <property type="component" value="Unassembled WGS sequence"/>
</dbReference>
<reference evidence="3" key="1">
    <citation type="thesis" date="2020" institute="ProQuest LLC" country="789 East Eisenhower Parkway, Ann Arbor, MI, USA">
        <title>Comparative Genomics and Chromosome Evolution.</title>
        <authorList>
            <person name="Mudd A.B."/>
        </authorList>
    </citation>
    <scope>NUCLEOTIDE SEQUENCE</scope>
    <source>
        <strain evidence="3">1538</strain>
        <tissue evidence="3">Blood</tissue>
    </source>
</reference>
<evidence type="ECO:0000313" key="3">
    <source>
        <dbReference type="EMBL" id="DBA17400.1"/>
    </source>
</evidence>
<feature type="region of interest" description="Disordered" evidence="1">
    <location>
        <begin position="129"/>
        <end position="229"/>
    </location>
</feature>
<feature type="compositionally biased region" description="Polar residues" evidence="1">
    <location>
        <begin position="16"/>
        <end position="33"/>
    </location>
</feature>
<dbReference type="EMBL" id="DYDO01000010">
    <property type="protein sequence ID" value="DBA17400.1"/>
    <property type="molecule type" value="Genomic_DNA"/>
</dbReference>
<accession>A0AAV3A196</accession>
<sequence>MSCSSSGTRSPEGGRSHSTPQKHSKTESLMTRSKSFDVGNTEDSPYSLSPIYLDSFETENDGRDSHSKILEDYSETKCPGDLNLDKSKSTSVIERSLADMHLSPWETWLLNKEKQCRIELQRKILEEMRQEEEKRKAQEKKELQKRLAEEQHKEWVRKKQEQERKEKEEKLLKEKQEKELQEQRKSSIQERSKEKYQEWLNKKKTEEQERKRKEKEEAEKRLAEQRAKKEKAEQIFKDWLEQAKNKPPPTLNSYGYVNGKLTGYYDGSSYPAPSFYNPIPWKPIPVPPPPKENVKNPSGNKKKKRAASSLACRPATAMPYKPKDNLRVGVGMVKR</sequence>
<dbReference type="PANTHER" id="PTHR23247:SF2">
    <property type="entry name" value="COILED-COIL DOMAIN-CONTAINING PROTEIN 34"/>
    <property type="match status" value="1"/>
</dbReference>
<dbReference type="PANTHER" id="PTHR23247">
    <property type="entry name" value="NY-REN-41 ANTIGEN L15 -RELATED"/>
    <property type="match status" value="1"/>
</dbReference>
<evidence type="ECO:0000259" key="2">
    <source>
        <dbReference type="Pfam" id="PF13904"/>
    </source>
</evidence>
<feature type="region of interest" description="Disordered" evidence="1">
    <location>
        <begin position="283"/>
        <end position="323"/>
    </location>
</feature>
<protein>
    <recommendedName>
        <fullName evidence="2">Coiled-coil domain-containing protein</fullName>
    </recommendedName>
</protein>
<evidence type="ECO:0000313" key="4">
    <source>
        <dbReference type="Proteomes" id="UP001181693"/>
    </source>
</evidence>
<comment type="caution">
    <text evidence="3">The sequence shown here is derived from an EMBL/GenBank/DDBJ whole genome shotgun (WGS) entry which is preliminary data.</text>
</comment>
<evidence type="ECO:0000256" key="1">
    <source>
        <dbReference type="SAM" id="MobiDB-lite"/>
    </source>
</evidence>
<feature type="domain" description="Coiled-coil" evidence="2">
    <location>
        <begin position="102"/>
        <end position="281"/>
    </location>
</feature>
<name>A0AAV3A196_PYXAD</name>
<dbReference type="Pfam" id="PF13904">
    <property type="entry name" value="CCDC34"/>
    <property type="match status" value="1"/>
</dbReference>
<dbReference type="InterPro" id="IPR045323">
    <property type="entry name" value="CCDC34"/>
</dbReference>
<organism evidence="3 4">
    <name type="scientific">Pyxicephalus adspersus</name>
    <name type="common">African bullfrog</name>
    <dbReference type="NCBI Taxonomy" id="30357"/>
    <lineage>
        <taxon>Eukaryota</taxon>
        <taxon>Metazoa</taxon>
        <taxon>Chordata</taxon>
        <taxon>Craniata</taxon>
        <taxon>Vertebrata</taxon>
        <taxon>Euteleostomi</taxon>
        <taxon>Amphibia</taxon>
        <taxon>Batrachia</taxon>
        <taxon>Anura</taxon>
        <taxon>Neobatrachia</taxon>
        <taxon>Ranoidea</taxon>
        <taxon>Pyxicephalidae</taxon>
        <taxon>Pyxicephalinae</taxon>
        <taxon>Pyxicephalus</taxon>
    </lineage>
</organism>
<keyword evidence="4" id="KW-1185">Reference proteome</keyword>
<dbReference type="InterPro" id="IPR025259">
    <property type="entry name" value="CCDC34/181"/>
</dbReference>